<reference evidence="1 2" key="1">
    <citation type="submission" date="2019-12" db="EMBL/GenBank/DDBJ databases">
        <title>A genome sequence resource for the geographically widespread anthracnose pathogen Colletotrichum asianum.</title>
        <authorList>
            <person name="Meng Y."/>
        </authorList>
    </citation>
    <scope>NUCLEOTIDE SEQUENCE [LARGE SCALE GENOMIC DNA]</scope>
    <source>
        <strain evidence="1 2">ICMP 18580</strain>
    </source>
</reference>
<protein>
    <submittedName>
        <fullName evidence="1">Uncharacterized protein</fullName>
    </submittedName>
</protein>
<name>A0A8H3W5M3_9PEZI</name>
<evidence type="ECO:0000313" key="1">
    <source>
        <dbReference type="EMBL" id="KAF0320295.1"/>
    </source>
</evidence>
<dbReference type="Proteomes" id="UP000434172">
    <property type="component" value="Unassembled WGS sequence"/>
</dbReference>
<sequence>MLWECAEYLECECMEMYHTIDGIRVHRGIMRKEQFLRLRHENEGVGLHELWLGLLEIYSSRDLSYNSDLLPALSGLAKLWQSRGAGKYLAGFWEEYILESMMWNVHDLSPSQIQRSIEYRAPSWSPFSLEEQYGRENRRTHLSFGFPTNYERLAERCAAVLDAGSTPMGADPTGQVASGFLRLKGHVIRKNVSSKRIELRGEYLFIDFDFDINFGGGIDLTFLLIGYNTLGGLIALVLQHLKQSGVYERVGIASCSRRKQSQMFVSQFFAVEEETVVII</sequence>
<dbReference type="EMBL" id="WOWK01000084">
    <property type="protein sequence ID" value="KAF0320295.1"/>
    <property type="molecule type" value="Genomic_DNA"/>
</dbReference>
<dbReference type="PANTHER" id="PTHR33112">
    <property type="entry name" value="DOMAIN PROTEIN, PUTATIVE-RELATED"/>
    <property type="match status" value="1"/>
</dbReference>
<gene>
    <name evidence="1" type="ORF">GQ607_012391</name>
</gene>
<keyword evidence="2" id="KW-1185">Reference proteome</keyword>
<dbReference type="PANTHER" id="PTHR33112:SF9">
    <property type="entry name" value="HETEROKARYON INCOMPATIBILITY DOMAIN-CONTAINING PROTEIN"/>
    <property type="match status" value="1"/>
</dbReference>
<proteinExistence type="predicted"/>
<dbReference type="AlphaFoldDB" id="A0A8H3W5M3"/>
<accession>A0A8H3W5M3</accession>
<evidence type="ECO:0000313" key="2">
    <source>
        <dbReference type="Proteomes" id="UP000434172"/>
    </source>
</evidence>
<dbReference type="OrthoDB" id="4813253at2759"/>
<organism evidence="1 2">
    <name type="scientific">Colletotrichum asianum</name>
    <dbReference type="NCBI Taxonomy" id="702518"/>
    <lineage>
        <taxon>Eukaryota</taxon>
        <taxon>Fungi</taxon>
        <taxon>Dikarya</taxon>
        <taxon>Ascomycota</taxon>
        <taxon>Pezizomycotina</taxon>
        <taxon>Sordariomycetes</taxon>
        <taxon>Hypocreomycetidae</taxon>
        <taxon>Glomerellales</taxon>
        <taxon>Glomerellaceae</taxon>
        <taxon>Colletotrichum</taxon>
        <taxon>Colletotrichum gloeosporioides species complex</taxon>
    </lineage>
</organism>
<comment type="caution">
    <text evidence="1">The sequence shown here is derived from an EMBL/GenBank/DDBJ whole genome shotgun (WGS) entry which is preliminary data.</text>
</comment>